<gene>
    <name evidence="2" type="ORF">S03H2_58365</name>
</gene>
<reference evidence="2" key="1">
    <citation type="journal article" date="2014" name="Front. Microbiol.">
        <title>High frequency of phylogenetically diverse reductive dehalogenase-homologous genes in deep subseafloor sedimentary metagenomes.</title>
        <authorList>
            <person name="Kawai M."/>
            <person name="Futagami T."/>
            <person name="Toyoda A."/>
            <person name="Takaki Y."/>
            <person name="Nishi S."/>
            <person name="Hori S."/>
            <person name="Arai W."/>
            <person name="Tsubouchi T."/>
            <person name="Morono Y."/>
            <person name="Uchiyama I."/>
            <person name="Ito T."/>
            <person name="Fujiyama A."/>
            <person name="Inagaki F."/>
            <person name="Takami H."/>
        </authorList>
    </citation>
    <scope>NUCLEOTIDE SEQUENCE</scope>
    <source>
        <strain evidence="2">Expedition CK06-06</strain>
    </source>
</reference>
<dbReference type="InterPro" id="IPR013737">
    <property type="entry name" value="Bac_rhamnosid_N"/>
</dbReference>
<dbReference type="PANTHER" id="PTHR33307">
    <property type="entry name" value="ALPHA-RHAMNOSIDASE (EUROFUNG)"/>
    <property type="match status" value="1"/>
</dbReference>
<dbReference type="Pfam" id="PF08531">
    <property type="entry name" value="Bac_rhamnosid_N"/>
    <property type="match status" value="1"/>
</dbReference>
<dbReference type="SUPFAM" id="SSF49785">
    <property type="entry name" value="Galactose-binding domain-like"/>
    <property type="match status" value="1"/>
</dbReference>
<name>X1L1R8_9ZZZZ</name>
<comment type="caution">
    <text evidence="2">The sequence shown here is derived from an EMBL/GenBank/DDBJ whole genome shotgun (WGS) entry which is preliminary data.</text>
</comment>
<sequence length="171" mass="20031">MTEGNRSDKWRAKWVWTGEKLPPQNQYVYFREPFSLATLPESVKCYITAERYYRLWINGSPVGQGPALGHPEDKSYDTYDVTRFLSLGKNVIAVLVHYDNLDPDSQGEPHFKLFIPETRGGLFCELREQLKEDDKFILGTDQSWRTHRAFAWRDDAPFLDDVTFQEHYTFG</sequence>
<dbReference type="Gene3D" id="2.60.120.260">
    <property type="entry name" value="Galactose-binding domain-like"/>
    <property type="match status" value="1"/>
</dbReference>
<dbReference type="InterPro" id="IPR016007">
    <property type="entry name" value="Alpha_rhamnosid"/>
</dbReference>
<feature type="non-terminal residue" evidence="2">
    <location>
        <position position="171"/>
    </location>
</feature>
<proteinExistence type="predicted"/>
<feature type="domain" description="Bacterial alpha-L-rhamnosidase N-terminal" evidence="1">
    <location>
        <begin position="41"/>
        <end position="148"/>
    </location>
</feature>
<evidence type="ECO:0000259" key="1">
    <source>
        <dbReference type="Pfam" id="PF08531"/>
    </source>
</evidence>
<evidence type="ECO:0000313" key="2">
    <source>
        <dbReference type="EMBL" id="GAH88113.1"/>
    </source>
</evidence>
<dbReference type="EMBL" id="BARU01037458">
    <property type="protein sequence ID" value="GAH88113.1"/>
    <property type="molecule type" value="Genomic_DNA"/>
</dbReference>
<organism evidence="2">
    <name type="scientific">marine sediment metagenome</name>
    <dbReference type="NCBI Taxonomy" id="412755"/>
    <lineage>
        <taxon>unclassified sequences</taxon>
        <taxon>metagenomes</taxon>
        <taxon>ecological metagenomes</taxon>
    </lineage>
</organism>
<protein>
    <recommendedName>
        <fullName evidence="1">Bacterial alpha-L-rhamnosidase N-terminal domain-containing protein</fullName>
    </recommendedName>
</protein>
<dbReference type="InterPro" id="IPR008979">
    <property type="entry name" value="Galactose-bd-like_sf"/>
</dbReference>
<dbReference type="AlphaFoldDB" id="X1L1R8"/>
<accession>X1L1R8</accession>
<dbReference type="PANTHER" id="PTHR33307:SF6">
    <property type="entry name" value="ALPHA-RHAMNOSIDASE (EUROFUNG)-RELATED"/>
    <property type="match status" value="1"/>
</dbReference>